<dbReference type="Pfam" id="PF03807">
    <property type="entry name" value="F420_oxidored"/>
    <property type="match status" value="2"/>
</dbReference>
<dbReference type="InterPro" id="IPR051267">
    <property type="entry name" value="STEAP_metalloreductase"/>
</dbReference>
<dbReference type="AlphaFoldDB" id="A0A1C2ICS8"/>
<dbReference type="InterPro" id="IPR036291">
    <property type="entry name" value="NAD(P)-bd_dom_sf"/>
</dbReference>
<dbReference type="GO" id="GO:0008823">
    <property type="term" value="F:cupric reductase (NADH) activity"/>
    <property type="evidence" value="ECO:0007669"/>
    <property type="project" value="TreeGrafter"/>
</dbReference>
<dbReference type="RefSeq" id="WP_065973795.1">
    <property type="nucleotide sequence ID" value="NZ_LWRY01000065.1"/>
</dbReference>
<organism evidence="3 4">
    <name type="scientific">Acidithiobacillus thiooxidans</name>
    <name type="common">Thiobacillus thiooxidans</name>
    <dbReference type="NCBI Taxonomy" id="930"/>
    <lineage>
        <taxon>Bacteria</taxon>
        <taxon>Pseudomonadati</taxon>
        <taxon>Pseudomonadota</taxon>
        <taxon>Acidithiobacillia</taxon>
        <taxon>Acidithiobacillales</taxon>
        <taxon>Acidithiobacillaceae</taxon>
        <taxon>Acidithiobacillus</taxon>
    </lineage>
</organism>
<dbReference type="Proteomes" id="UP000095008">
    <property type="component" value="Unassembled WGS sequence"/>
</dbReference>
<dbReference type="PANTHER" id="PTHR14239:SF0">
    <property type="entry name" value="F420-DEPENDENT NADP REDUCTASE"/>
    <property type="match status" value="1"/>
</dbReference>
<evidence type="ECO:0000259" key="2">
    <source>
        <dbReference type="Pfam" id="PF03807"/>
    </source>
</evidence>
<dbReference type="EMBL" id="LWRY01000065">
    <property type="protein sequence ID" value="OCX73799.1"/>
    <property type="molecule type" value="Genomic_DNA"/>
</dbReference>
<dbReference type="GO" id="GO:0015677">
    <property type="term" value="P:copper ion import"/>
    <property type="evidence" value="ECO:0007669"/>
    <property type="project" value="TreeGrafter"/>
</dbReference>
<name>A0A1C2ICS8_ACITH</name>
<dbReference type="SUPFAM" id="SSF51735">
    <property type="entry name" value="NAD(P)-binding Rossmann-fold domains"/>
    <property type="match status" value="1"/>
</dbReference>
<dbReference type="Gene3D" id="3.40.50.720">
    <property type="entry name" value="NAD(P)-binding Rossmann-like Domain"/>
    <property type="match status" value="1"/>
</dbReference>
<reference evidence="3" key="1">
    <citation type="journal article" date="2016" name="Int. J. Mol. Sci.">
        <title>Comparative genomics of the extreme acidophile Acidithiobacillus thiooxidans reveals intraspecific divergence and niche adaptation.</title>
        <authorList>
            <person name="Zhang X."/>
            <person name="Feng X."/>
            <person name="Tao J."/>
            <person name="Ma L."/>
            <person name="Xiao Y."/>
            <person name="Liang Y."/>
            <person name="Liu X."/>
            <person name="Yin H."/>
        </authorList>
    </citation>
    <scope>NUCLEOTIDE SEQUENCE [LARGE SCALE GENOMIC DNA]</scope>
    <source>
        <strain evidence="3">DXS-W</strain>
    </source>
</reference>
<evidence type="ECO:0000256" key="1">
    <source>
        <dbReference type="ARBA" id="ARBA00023002"/>
    </source>
</evidence>
<gene>
    <name evidence="3" type="ORF">A6M23_07595</name>
</gene>
<keyword evidence="1" id="KW-0560">Oxidoreductase</keyword>
<evidence type="ECO:0000313" key="4">
    <source>
        <dbReference type="Proteomes" id="UP000095008"/>
    </source>
</evidence>
<proteinExistence type="predicted"/>
<comment type="caution">
    <text evidence="3">The sequence shown here is derived from an EMBL/GenBank/DDBJ whole genome shotgun (WGS) entry which is preliminary data.</text>
</comment>
<feature type="domain" description="Pyrroline-5-carboxylate reductase catalytic N-terminal" evidence="2">
    <location>
        <begin position="40"/>
        <end position="76"/>
    </location>
</feature>
<feature type="domain" description="Pyrroline-5-carboxylate reductase catalytic N-terminal" evidence="2">
    <location>
        <begin position="4"/>
        <end position="32"/>
    </location>
</feature>
<dbReference type="InterPro" id="IPR028939">
    <property type="entry name" value="P5C_Rdtase_cat_N"/>
</dbReference>
<accession>A0A1C2ICS8</accession>
<dbReference type="GO" id="GO:0052851">
    <property type="term" value="F:ferric-chelate reductase (NADPH) activity"/>
    <property type="evidence" value="ECO:0007669"/>
    <property type="project" value="TreeGrafter"/>
</dbReference>
<sequence>MKHKIIIIGTGNVGSALNKGLARAGYEVRAVKKGEIAGNVSWADVIVLAIPFGAVQDVARELKTAADGKIVVDVTNALTPKMQLAMGFTTSGAEELQKALPRAHVVKSFNTVFAQHMSDGLVAGQQLTVFAAGDNETARNVVLELGKAIGFDAIDGGPLQNARQLESLGYFNIQLGYVLGNGTDIGFKLLH</sequence>
<protein>
    <recommendedName>
        <fullName evidence="2">Pyrroline-5-carboxylate reductase catalytic N-terminal domain-containing protein</fullName>
    </recommendedName>
</protein>
<keyword evidence="4" id="KW-1185">Reference proteome</keyword>
<evidence type="ECO:0000313" key="3">
    <source>
        <dbReference type="EMBL" id="OCX73799.1"/>
    </source>
</evidence>
<dbReference type="GO" id="GO:0005886">
    <property type="term" value="C:plasma membrane"/>
    <property type="evidence" value="ECO:0007669"/>
    <property type="project" value="TreeGrafter"/>
</dbReference>
<dbReference type="PANTHER" id="PTHR14239">
    <property type="entry name" value="DUDULIN-RELATED"/>
    <property type="match status" value="1"/>
</dbReference>
<dbReference type="OrthoDB" id="5499754at2"/>